<reference evidence="1 2" key="1">
    <citation type="journal article" date="2017" name="Environ. Microbiol.">
        <title>Genomic and physiological analyses of 'Reinekea forsetii' reveal a versatile opportunistic lifestyle during spring algae blooms.</title>
        <authorList>
            <person name="Avci B."/>
            <person name="Hahnke R.L."/>
            <person name="Chafee M."/>
            <person name="Fischer T."/>
            <person name="Gruber-Vodicka H."/>
            <person name="Tegetmeyer H.E."/>
            <person name="Harder J."/>
            <person name="Fuchs B.M."/>
            <person name="Amann R.I."/>
            <person name="Teeling H."/>
        </authorList>
    </citation>
    <scope>NUCLEOTIDE SEQUENCE [LARGE SCALE GENOMIC DNA]</scope>
    <source>
        <strain evidence="1 2">Hel1_31_D35</strain>
    </source>
</reference>
<evidence type="ECO:0000313" key="2">
    <source>
        <dbReference type="Proteomes" id="UP000229757"/>
    </source>
</evidence>
<evidence type="ECO:0000313" key="1">
    <source>
        <dbReference type="EMBL" id="ATX76970.1"/>
    </source>
</evidence>
<dbReference type="OrthoDB" id="6291525at2"/>
<accession>A0A2K8KQE6</accession>
<proteinExistence type="predicted"/>
<dbReference type="KEGG" id="rfo:REIFOR_01833"/>
<keyword evidence="2" id="KW-1185">Reference proteome</keyword>
<dbReference type="EMBL" id="CP011797">
    <property type="protein sequence ID" value="ATX76970.1"/>
    <property type="molecule type" value="Genomic_DNA"/>
</dbReference>
<protein>
    <submittedName>
        <fullName evidence="1">Uncharacterized protein</fullName>
    </submittedName>
</protein>
<dbReference type="Proteomes" id="UP000229757">
    <property type="component" value="Chromosome"/>
</dbReference>
<dbReference type="RefSeq" id="WP_100257264.1">
    <property type="nucleotide sequence ID" value="NZ_CP011797.1"/>
</dbReference>
<organism evidence="1 2">
    <name type="scientific">Reinekea forsetii</name>
    <dbReference type="NCBI Taxonomy" id="1336806"/>
    <lineage>
        <taxon>Bacteria</taxon>
        <taxon>Pseudomonadati</taxon>
        <taxon>Pseudomonadota</taxon>
        <taxon>Gammaproteobacteria</taxon>
        <taxon>Oceanospirillales</taxon>
        <taxon>Saccharospirillaceae</taxon>
        <taxon>Reinekea</taxon>
    </lineage>
</organism>
<gene>
    <name evidence="1" type="ORF">REIFOR_01833</name>
</gene>
<sequence>MSRRFSLLKLIRPVFILLSSLILTVGHAHEFPQNSAQIILRDGQVEVRLLIDIDDWQTILSDPSAWLTGETDLLLTQADLSSDALNDKLAEYLAGAIELKLEQEALVFMSESYQAYETGHEDEAGQGLVEFRLSAQHAFARPKGLSVQFPASLASVLVSVVQPQYGLIKAGGEKVFALQ</sequence>
<dbReference type="AlphaFoldDB" id="A0A2K8KQE6"/>
<name>A0A2K8KQE6_9GAMM</name>